<comment type="catalytic activity">
    <reaction evidence="7 8">
        <text>(S)-lactate + NAD(+) = pyruvate + NADH + H(+)</text>
        <dbReference type="Rhea" id="RHEA:23444"/>
        <dbReference type="ChEBI" id="CHEBI:15361"/>
        <dbReference type="ChEBI" id="CHEBI:15378"/>
        <dbReference type="ChEBI" id="CHEBI:16651"/>
        <dbReference type="ChEBI" id="CHEBI:57540"/>
        <dbReference type="ChEBI" id="CHEBI:57945"/>
        <dbReference type="EC" id="1.1.1.27"/>
    </reaction>
</comment>
<dbReference type="NCBIfam" id="TIGR01771">
    <property type="entry name" value="L-LDH-NAD"/>
    <property type="match status" value="1"/>
</dbReference>
<comment type="subcellular location">
    <subcellularLocation>
        <location evidence="8">Cytoplasm</location>
    </subcellularLocation>
</comment>
<feature type="binding site" evidence="8">
    <location>
        <begin position="76"/>
        <end position="77"/>
    </location>
    <ligand>
        <name>NAD(+)</name>
        <dbReference type="ChEBI" id="CHEBI:57540"/>
    </ligand>
</feature>
<feature type="binding site" evidence="8 10">
    <location>
        <position position="32"/>
    </location>
    <ligand>
        <name>NAD(+)</name>
        <dbReference type="ChEBI" id="CHEBI:57540"/>
    </ligand>
</feature>
<evidence type="ECO:0000256" key="3">
    <source>
        <dbReference type="ARBA" id="ARBA00006054"/>
    </source>
</evidence>
<reference evidence="13" key="1">
    <citation type="submission" date="2020-08" db="EMBL/GenBank/DDBJ databases">
        <title>Novel species isolated from subtropical streams in China.</title>
        <authorList>
            <person name="Lu H."/>
        </authorList>
    </citation>
    <scope>NUCLEOTIDE SEQUENCE</scope>
    <source>
        <strain evidence="13">CY7W</strain>
    </source>
</reference>
<dbReference type="AlphaFoldDB" id="A0A923I8N4"/>
<feature type="binding site" evidence="10">
    <location>
        <begin position="7"/>
        <end position="12"/>
    </location>
    <ligand>
        <name>NAD(+)</name>
        <dbReference type="ChEBI" id="CHEBI:57540"/>
    </ligand>
</feature>
<dbReference type="EC" id="1.1.1.27" evidence="4 8"/>
<evidence type="ECO:0000256" key="5">
    <source>
        <dbReference type="ARBA" id="ARBA00023002"/>
    </source>
</evidence>
<dbReference type="GO" id="GO:0006089">
    <property type="term" value="P:lactate metabolic process"/>
    <property type="evidence" value="ECO:0007669"/>
    <property type="project" value="TreeGrafter"/>
</dbReference>
<comment type="function">
    <text evidence="1">Catalyzes the reversible oxidation of malate to oxaloacetate.</text>
</comment>
<keyword evidence="6 8" id="KW-0520">NAD</keyword>
<evidence type="ECO:0000256" key="6">
    <source>
        <dbReference type="ARBA" id="ARBA00023027"/>
    </source>
</evidence>
<dbReference type="GO" id="GO:0005737">
    <property type="term" value="C:cytoplasm"/>
    <property type="evidence" value="ECO:0007669"/>
    <property type="project" value="UniProtKB-SubCell"/>
</dbReference>
<dbReference type="HAMAP" id="MF_00488">
    <property type="entry name" value="Lactate_dehydrog"/>
    <property type="match status" value="1"/>
</dbReference>
<comment type="activity regulation">
    <text evidence="8">Allosterically activated by fructose 1,6-bisphosphate (FBP).</text>
</comment>
<dbReference type="SUPFAM" id="SSF56327">
    <property type="entry name" value="LDH C-terminal domain-like"/>
    <property type="match status" value="1"/>
</dbReference>
<dbReference type="PIRSF" id="PIRSF000102">
    <property type="entry name" value="Lac_mal_DH"/>
    <property type="match status" value="1"/>
</dbReference>
<name>A0A923I8N4_9BURK</name>
<keyword evidence="8" id="KW-0963">Cytoplasm</keyword>
<evidence type="ECO:0000256" key="2">
    <source>
        <dbReference type="ARBA" id="ARBA00004843"/>
    </source>
</evidence>
<feature type="binding site" evidence="8">
    <location>
        <position position="153"/>
    </location>
    <ligand>
        <name>beta-D-fructose 1,6-bisphosphate</name>
        <dbReference type="ChEBI" id="CHEBI:32966"/>
        <note>allosteric activator</note>
    </ligand>
</feature>
<evidence type="ECO:0000259" key="11">
    <source>
        <dbReference type="Pfam" id="PF00056"/>
    </source>
</evidence>
<evidence type="ECO:0000256" key="7">
    <source>
        <dbReference type="ARBA" id="ARBA00049258"/>
    </source>
</evidence>
<comment type="caution">
    <text evidence="13">The sequence shown here is derived from an EMBL/GenBank/DDBJ whole genome shotgun (WGS) entry which is preliminary data.</text>
</comment>
<evidence type="ECO:0000256" key="8">
    <source>
        <dbReference type="HAMAP-Rule" id="MF_00488"/>
    </source>
</evidence>
<evidence type="ECO:0000256" key="10">
    <source>
        <dbReference type="PIRSR" id="PIRSR000102-3"/>
    </source>
</evidence>
<dbReference type="GO" id="GO:0006096">
    <property type="term" value="P:glycolytic process"/>
    <property type="evidence" value="ECO:0007669"/>
    <property type="project" value="UniProtKB-UniRule"/>
</dbReference>
<keyword evidence="8" id="KW-0597">Phosphoprotein</keyword>
<protein>
    <recommendedName>
        <fullName evidence="4 8">L-lactate dehydrogenase</fullName>
        <shortName evidence="8">L-LDH</shortName>
        <ecNumber evidence="4 8">1.1.1.27</ecNumber>
    </recommendedName>
</protein>
<feature type="binding site" evidence="8">
    <location>
        <begin position="148"/>
        <end position="151"/>
    </location>
    <ligand>
        <name>substrate</name>
    </ligand>
</feature>
<sequence length="314" mass="32721">MKIGIVGAGHVGSTAAYTLVLQGIGSELVLVDQQPALAQAQVMDILHATPFSHPVHLRAGQYADLQDAALVIVAAGVSQQAGESRLALLQRNADIFAHIIPAILRYSPDAVLLIATNPLDIMTQVATRIAVAAGADARRVLGTGTMLDTARFRALLGQHCGVAPGSVHAYVLGEHGDSEVLLWSSASVAGVPLSQFAADRGCSLDAAVKAHIDQAVRRAAYQIIAGKGATYYGIGAAIALLSRCILFDERQVLTVSSVQDQVQGVRDVALSLPQVVGRAGILQTLYPPLDSLEQQALAASAQIISEHVAGLVLN</sequence>
<keyword evidence="8" id="KW-0021">Allosteric enzyme</keyword>
<feature type="active site" description="Proton acceptor" evidence="8 9">
    <location>
        <position position="175"/>
    </location>
</feature>
<dbReference type="Gene3D" id="3.40.50.720">
    <property type="entry name" value="NAD(P)-binding Rossmann-like Domain"/>
    <property type="match status" value="1"/>
</dbReference>
<evidence type="ECO:0000259" key="12">
    <source>
        <dbReference type="Pfam" id="PF02866"/>
    </source>
</evidence>
<feature type="binding site" evidence="8">
    <location>
        <position position="168"/>
    </location>
    <ligand>
        <name>beta-D-fructose 1,6-bisphosphate</name>
        <dbReference type="ChEBI" id="CHEBI:32966"/>
        <note>allosteric activator</note>
    </ligand>
</feature>
<proteinExistence type="inferred from homology"/>
<feature type="binding site" evidence="8">
    <location>
        <begin position="115"/>
        <end position="117"/>
    </location>
    <ligand>
        <name>NAD(+)</name>
        <dbReference type="ChEBI" id="CHEBI:57540"/>
    </ligand>
</feature>
<dbReference type="InterPro" id="IPR036291">
    <property type="entry name" value="NAD(P)-bd_dom_sf"/>
</dbReference>
<feature type="domain" description="Lactate/malate dehydrogenase C-terminal" evidence="12">
    <location>
        <begin position="145"/>
        <end position="305"/>
    </location>
</feature>
<dbReference type="InterPro" id="IPR001557">
    <property type="entry name" value="L-lactate/malate_DH"/>
</dbReference>
<evidence type="ECO:0000256" key="4">
    <source>
        <dbReference type="ARBA" id="ARBA00012967"/>
    </source>
</evidence>
<dbReference type="CDD" id="cd05292">
    <property type="entry name" value="LDH_2"/>
    <property type="match status" value="1"/>
</dbReference>
<dbReference type="InterPro" id="IPR018177">
    <property type="entry name" value="L-lactate_DH_AS"/>
</dbReference>
<dbReference type="Gene3D" id="3.90.110.10">
    <property type="entry name" value="Lactate dehydrogenase/glycoside hydrolase, family 4, C-terminal"/>
    <property type="match status" value="1"/>
</dbReference>
<dbReference type="PANTHER" id="PTHR43128:SF16">
    <property type="entry name" value="L-LACTATE DEHYDROGENASE"/>
    <property type="match status" value="1"/>
</dbReference>
<comment type="subunit">
    <text evidence="8">Homotetramer.</text>
</comment>
<feature type="domain" description="Lactate/malate dehydrogenase N-terminal" evidence="11">
    <location>
        <begin position="1"/>
        <end position="131"/>
    </location>
</feature>
<feature type="binding site" evidence="10">
    <location>
        <position position="92"/>
    </location>
    <ligand>
        <name>NAD(+)</name>
        <dbReference type="ChEBI" id="CHEBI:57540"/>
    </ligand>
</feature>
<keyword evidence="5 8" id="KW-0560">Oxidoreductase</keyword>
<keyword evidence="14" id="KW-1185">Reference proteome</keyword>
<feature type="modified residue" description="Phosphotyrosine" evidence="8">
    <location>
        <position position="221"/>
    </location>
</feature>
<dbReference type="Pfam" id="PF00056">
    <property type="entry name" value="Ldh_1_N"/>
    <property type="match status" value="1"/>
</dbReference>
<gene>
    <name evidence="8" type="primary">ldh</name>
    <name evidence="13" type="ORF">H8K47_09480</name>
</gene>
<evidence type="ECO:0000256" key="9">
    <source>
        <dbReference type="PIRSR" id="PIRSR000102-1"/>
    </source>
</evidence>
<comment type="function">
    <text evidence="8">Catalyzes the conversion of lactate to pyruvate.</text>
</comment>
<dbReference type="InterPro" id="IPR011304">
    <property type="entry name" value="L-lactate_DH"/>
</dbReference>
<feature type="binding site" evidence="8">
    <location>
        <position position="230"/>
    </location>
    <ligand>
        <name>substrate</name>
    </ligand>
</feature>
<accession>A0A923I8N4</accession>
<dbReference type="InterPro" id="IPR015955">
    <property type="entry name" value="Lactate_DH/Glyco_Ohase_4_C"/>
</dbReference>
<dbReference type="PROSITE" id="PS00064">
    <property type="entry name" value="L_LDH"/>
    <property type="match status" value="1"/>
</dbReference>
<evidence type="ECO:0000313" key="13">
    <source>
        <dbReference type="EMBL" id="MBC3935593.1"/>
    </source>
</evidence>
<feature type="binding site" evidence="8">
    <location>
        <position position="79"/>
    </location>
    <ligand>
        <name>substrate</name>
    </ligand>
</feature>
<dbReference type="InterPro" id="IPR001236">
    <property type="entry name" value="Lactate/malate_DH_N"/>
</dbReference>
<feature type="binding site" evidence="8">
    <location>
        <position position="62"/>
    </location>
    <ligand>
        <name>NAD(+)</name>
        <dbReference type="ChEBI" id="CHEBI:57540"/>
    </ligand>
</feature>
<comment type="similarity">
    <text evidence="3 8">Belongs to the LDH/MDH superfamily. LDH family.</text>
</comment>
<dbReference type="SUPFAM" id="SSF51735">
    <property type="entry name" value="NAD(P)-binding Rossmann-fold domains"/>
    <property type="match status" value="1"/>
</dbReference>
<dbReference type="PANTHER" id="PTHR43128">
    <property type="entry name" value="L-2-HYDROXYCARBOXYLATE DEHYDROGENASE (NAD(P)(+))"/>
    <property type="match status" value="1"/>
</dbReference>
<feature type="binding site" evidence="8">
    <location>
        <position position="11"/>
    </location>
    <ligand>
        <name>NAD(+)</name>
        <dbReference type="ChEBI" id="CHEBI:57540"/>
    </ligand>
</feature>
<dbReference type="RefSeq" id="WP_186881159.1">
    <property type="nucleotide sequence ID" value="NZ_JACOGG010000008.1"/>
</dbReference>
<feature type="binding site" evidence="8">
    <location>
        <begin position="117"/>
        <end position="120"/>
    </location>
    <ligand>
        <name>substrate</name>
    </ligand>
</feature>
<comment type="caution">
    <text evidence="8">Lacks conserved residue(s) required for the propagation of feature annotation.</text>
</comment>
<dbReference type="EMBL" id="JACOGG010000008">
    <property type="protein sequence ID" value="MBC3935593.1"/>
    <property type="molecule type" value="Genomic_DNA"/>
</dbReference>
<organism evidence="13 14">
    <name type="scientific">Undibacterium rugosum</name>
    <dbReference type="NCBI Taxonomy" id="2762291"/>
    <lineage>
        <taxon>Bacteria</taxon>
        <taxon>Pseudomonadati</taxon>
        <taxon>Pseudomonadota</taxon>
        <taxon>Betaproteobacteria</taxon>
        <taxon>Burkholderiales</taxon>
        <taxon>Oxalobacteraceae</taxon>
        <taxon>Undibacterium</taxon>
    </lineage>
</organism>
<evidence type="ECO:0000313" key="14">
    <source>
        <dbReference type="Proteomes" id="UP000612361"/>
    </source>
</evidence>
<dbReference type="PRINTS" id="PR00086">
    <property type="entry name" value="LLDHDRGNASE"/>
</dbReference>
<feature type="binding site" evidence="8">
    <location>
        <position position="143"/>
    </location>
    <ligand>
        <name>NAD(+)</name>
        <dbReference type="ChEBI" id="CHEBI:57540"/>
    </ligand>
</feature>
<dbReference type="Proteomes" id="UP000612361">
    <property type="component" value="Unassembled WGS sequence"/>
</dbReference>
<evidence type="ECO:0000256" key="1">
    <source>
        <dbReference type="ARBA" id="ARBA00003966"/>
    </source>
</evidence>
<feature type="binding site" evidence="8">
    <location>
        <position position="85"/>
    </location>
    <ligand>
        <name>substrate</name>
    </ligand>
</feature>
<dbReference type="GO" id="GO:0004459">
    <property type="term" value="F:L-lactate dehydrogenase (NAD+) activity"/>
    <property type="evidence" value="ECO:0007669"/>
    <property type="project" value="UniProtKB-UniRule"/>
</dbReference>
<dbReference type="Pfam" id="PF02866">
    <property type="entry name" value="Ldh_1_C"/>
    <property type="match status" value="1"/>
</dbReference>
<comment type="pathway">
    <text evidence="2 8">Fermentation; pyruvate fermentation to lactate; (S)-lactate from pyruvate: step 1/1.</text>
</comment>
<dbReference type="InterPro" id="IPR022383">
    <property type="entry name" value="Lactate/malate_DH_C"/>
</dbReference>